<name>A0AAN9T859_9HEMI</name>
<evidence type="ECO:0000313" key="2">
    <source>
        <dbReference type="EMBL" id="KAK7576380.1"/>
    </source>
</evidence>
<evidence type="ECO:0000256" key="1">
    <source>
        <dbReference type="SAM" id="MobiDB-lite"/>
    </source>
</evidence>
<sequence length="164" mass="18405">MYVGRQSFESVCRSVRSWKSSHLPSTVPANRSLNLVVGRDGARCGRGIIVTGEMFTEIPSGSIGNTLSEETKRVMKREVEKGETERNIGTWEKSEDVKKQKKEENGEEKDVEDEELVEGEEDEDEELGEDEEELDEGEGEAEEEEEDDEVDAEADGVEDEEDDA</sequence>
<proteinExistence type="predicted"/>
<comment type="caution">
    <text evidence="2">The sequence shown here is derived from an EMBL/GenBank/DDBJ whole genome shotgun (WGS) entry which is preliminary data.</text>
</comment>
<feature type="compositionally biased region" description="Acidic residues" evidence="1">
    <location>
        <begin position="105"/>
        <end position="164"/>
    </location>
</feature>
<reference evidence="2 3" key="1">
    <citation type="submission" date="2024-03" db="EMBL/GenBank/DDBJ databases">
        <title>Adaptation during the transition from Ophiocordyceps entomopathogen to insect associate is accompanied by gene loss and intensified selection.</title>
        <authorList>
            <person name="Ward C.M."/>
            <person name="Onetto C.A."/>
            <person name="Borneman A.R."/>
        </authorList>
    </citation>
    <scope>NUCLEOTIDE SEQUENCE [LARGE SCALE GENOMIC DNA]</scope>
    <source>
        <strain evidence="2">AWRI1</strain>
        <tissue evidence="2">Single Adult Female</tissue>
    </source>
</reference>
<organism evidence="2 3">
    <name type="scientific">Parthenolecanium corni</name>
    <dbReference type="NCBI Taxonomy" id="536013"/>
    <lineage>
        <taxon>Eukaryota</taxon>
        <taxon>Metazoa</taxon>
        <taxon>Ecdysozoa</taxon>
        <taxon>Arthropoda</taxon>
        <taxon>Hexapoda</taxon>
        <taxon>Insecta</taxon>
        <taxon>Pterygota</taxon>
        <taxon>Neoptera</taxon>
        <taxon>Paraneoptera</taxon>
        <taxon>Hemiptera</taxon>
        <taxon>Sternorrhyncha</taxon>
        <taxon>Coccoidea</taxon>
        <taxon>Coccidae</taxon>
        <taxon>Parthenolecanium</taxon>
    </lineage>
</organism>
<accession>A0AAN9T859</accession>
<dbReference type="Proteomes" id="UP001367676">
    <property type="component" value="Unassembled WGS sequence"/>
</dbReference>
<protein>
    <submittedName>
        <fullName evidence="2">Uncharacterized protein</fullName>
    </submittedName>
</protein>
<evidence type="ECO:0000313" key="3">
    <source>
        <dbReference type="Proteomes" id="UP001367676"/>
    </source>
</evidence>
<feature type="region of interest" description="Disordered" evidence="1">
    <location>
        <begin position="76"/>
        <end position="164"/>
    </location>
</feature>
<dbReference type="EMBL" id="JBBCAQ010000036">
    <property type="protein sequence ID" value="KAK7576380.1"/>
    <property type="molecule type" value="Genomic_DNA"/>
</dbReference>
<keyword evidence="3" id="KW-1185">Reference proteome</keyword>
<gene>
    <name evidence="2" type="ORF">V9T40_012666</name>
</gene>
<feature type="compositionally biased region" description="Basic and acidic residues" evidence="1">
    <location>
        <begin position="76"/>
        <end position="104"/>
    </location>
</feature>
<dbReference type="AlphaFoldDB" id="A0AAN9T859"/>